<keyword evidence="1" id="KW-0560">Oxidoreductase</keyword>
<name>A0A7W7RK36_9ACTN</name>
<dbReference type="EMBL" id="JACHJT010000001">
    <property type="protein sequence ID" value="MBB4933429.1"/>
    <property type="molecule type" value="Genomic_DNA"/>
</dbReference>
<dbReference type="Pfam" id="PF11390">
    <property type="entry name" value="FdsD"/>
    <property type="match status" value="1"/>
</dbReference>
<dbReference type="RefSeq" id="WP_184581038.1">
    <property type="nucleotide sequence ID" value="NZ_JACHJT010000001.1"/>
</dbReference>
<keyword evidence="2" id="KW-1185">Reference proteome</keyword>
<dbReference type="EC" id="1.17.1.9" evidence="1"/>
<reference evidence="1 2" key="1">
    <citation type="submission" date="2020-08" db="EMBL/GenBank/DDBJ databases">
        <title>Sequencing the genomes of 1000 actinobacteria strains.</title>
        <authorList>
            <person name="Klenk H.-P."/>
        </authorList>
    </citation>
    <scope>NUCLEOTIDE SEQUENCE [LARGE SCALE GENOMIC DNA]</scope>
    <source>
        <strain evidence="1 2">DSM 102030</strain>
    </source>
</reference>
<dbReference type="AlphaFoldDB" id="A0A7W7RK36"/>
<sequence length="74" mass="8642">MTATTSPQIRMVNDIAVQFHSRPPEKAVEWIADHIRKFWDPRMRADVRKRAAEQPEEFDPLALEAVRVLERETG</sequence>
<dbReference type="Proteomes" id="UP000523007">
    <property type="component" value="Unassembled WGS sequence"/>
</dbReference>
<gene>
    <name evidence="1" type="ORF">F4561_004249</name>
</gene>
<dbReference type="InterPro" id="IPR021074">
    <property type="entry name" value="Formate_DH_dsu"/>
</dbReference>
<organism evidence="1 2">
    <name type="scientific">Lipingzhangella halophila</name>
    <dbReference type="NCBI Taxonomy" id="1783352"/>
    <lineage>
        <taxon>Bacteria</taxon>
        <taxon>Bacillati</taxon>
        <taxon>Actinomycetota</taxon>
        <taxon>Actinomycetes</taxon>
        <taxon>Streptosporangiales</taxon>
        <taxon>Nocardiopsidaceae</taxon>
        <taxon>Lipingzhangella</taxon>
    </lineage>
</organism>
<accession>A0A7W7RK36</accession>
<proteinExistence type="predicted"/>
<evidence type="ECO:0000313" key="2">
    <source>
        <dbReference type="Proteomes" id="UP000523007"/>
    </source>
</evidence>
<evidence type="ECO:0000313" key="1">
    <source>
        <dbReference type="EMBL" id="MBB4933429.1"/>
    </source>
</evidence>
<comment type="caution">
    <text evidence="1">The sequence shown here is derived from an EMBL/GenBank/DDBJ whole genome shotgun (WGS) entry which is preliminary data.</text>
</comment>
<dbReference type="GO" id="GO:0008863">
    <property type="term" value="F:formate dehydrogenase (NAD+) activity"/>
    <property type="evidence" value="ECO:0007669"/>
    <property type="project" value="UniProtKB-EC"/>
</dbReference>
<protein>
    <submittedName>
        <fullName evidence="1">Formate dehydrogenase subunit delta</fullName>
        <ecNumber evidence="1">1.17.1.9</ecNumber>
    </submittedName>
</protein>